<name>A0A7V6A267_9BACT</name>
<dbReference type="GO" id="GO:0030001">
    <property type="term" value="P:metal ion transport"/>
    <property type="evidence" value="ECO:0007669"/>
    <property type="project" value="InterPro"/>
</dbReference>
<dbReference type="PANTHER" id="PTHR42953">
    <property type="entry name" value="HIGH-AFFINITY ZINC UPTAKE SYSTEM PROTEIN ZNUA-RELATED"/>
    <property type="match status" value="1"/>
</dbReference>
<comment type="similarity">
    <text evidence="1 4">Belongs to the bacterial solute-binding protein 9 family.</text>
</comment>
<comment type="caution">
    <text evidence="6">The sequence shown here is derived from an EMBL/GenBank/DDBJ whole genome shotgun (WGS) entry which is preliminary data.</text>
</comment>
<evidence type="ECO:0000256" key="3">
    <source>
        <dbReference type="ARBA" id="ARBA00022729"/>
    </source>
</evidence>
<accession>A0A7V6A267</accession>
<evidence type="ECO:0000313" key="6">
    <source>
        <dbReference type="EMBL" id="HHS28834.1"/>
    </source>
</evidence>
<evidence type="ECO:0000256" key="5">
    <source>
        <dbReference type="SAM" id="MobiDB-lite"/>
    </source>
</evidence>
<dbReference type="GO" id="GO:0007155">
    <property type="term" value="P:cell adhesion"/>
    <property type="evidence" value="ECO:0007669"/>
    <property type="project" value="InterPro"/>
</dbReference>
<protein>
    <recommendedName>
        <fullName evidence="7">Zinc ABC transporter substrate-binding protein</fullName>
    </recommendedName>
</protein>
<dbReference type="PANTHER" id="PTHR42953:SF3">
    <property type="entry name" value="HIGH-AFFINITY ZINC UPTAKE SYSTEM PROTEIN ZNUA"/>
    <property type="match status" value="1"/>
</dbReference>
<sequence>MKRCCGIRLVLLLAFILISLVGWTAAPGLAAGSPVADKIPVVASILPLGDFCQKIGGKYVDVSVLVPPGASPHAFEPSPTAVAKAAEARVFVYVGAGLDPWAERLLAAQKTPGQVVVKAVAGIPLLKDTDDHEHEEADAGVAKESEPQHHHEAGNPHVWLDPVLAEDICRRIAQALMQVDPAHKDAYEVNLAEYLGKLQTLNRDIKAVVATFRHKDYVTFHPAFAYFSQRYGLRQLGVIEASPGREPSPGHVQRIIAAIKKSGVKAVFAEPQLNSRVAEVIAQEAGVKVLILDPLGGRPPYGSDYIKLMRYNLAVLVQAMQ</sequence>
<dbReference type="InterPro" id="IPR006128">
    <property type="entry name" value="Lipoprotein_PsaA-like"/>
</dbReference>
<proteinExistence type="inferred from homology"/>
<evidence type="ECO:0000256" key="2">
    <source>
        <dbReference type="ARBA" id="ARBA00022448"/>
    </source>
</evidence>
<organism evidence="6">
    <name type="scientific">Desulfobacca acetoxidans</name>
    <dbReference type="NCBI Taxonomy" id="60893"/>
    <lineage>
        <taxon>Bacteria</taxon>
        <taxon>Pseudomonadati</taxon>
        <taxon>Thermodesulfobacteriota</taxon>
        <taxon>Desulfobaccia</taxon>
        <taxon>Desulfobaccales</taxon>
        <taxon>Desulfobaccaceae</taxon>
        <taxon>Desulfobacca</taxon>
    </lineage>
</organism>
<keyword evidence="2 4" id="KW-0813">Transport</keyword>
<feature type="compositionally biased region" description="Basic and acidic residues" evidence="5">
    <location>
        <begin position="128"/>
        <end position="154"/>
    </location>
</feature>
<dbReference type="InterPro" id="IPR006129">
    <property type="entry name" value="AdhesinB"/>
</dbReference>
<evidence type="ECO:0008006" key="7">
    <source>
        <dbReference type="Google" id="ProtNLM"/>
    </source>
</evidence>
<reference evidence="6" key="1">
    <citation type="journal article" date="2020" name="mSystems">
        <title>Genome- and Community-Level Interaction Insights into Carbon Utilization and Element Cycling Functions of Hydrothermarchaeota in Hydrothermal Sediment.</title>
        <authorList>
            <person name="Zhou Z."/>
            <person name="Liu Y."/>
            <person name="Xu W."/>
            <person name="Pan J."/>
            <person name="Luo Z.H."/>
            <person name="Li M."/>
        </authorList>
    </citation>
    <scope>NUCLEOTIDE SEQUENCE [LARGE SCALE GENOMIC DNA]</scope>
    <source>
        <strain evidence="6">SpSt-767</strain>
    </source>
</reference>
<dbReference type="EMBL" id="DTGR01000058">
    <property type="protein sequence ID" value="HHS28834.1"/>
    <property type="molecule type" value="Genomic_DNA"/>
</dbReference>
<evidence type="ECO:0000256" key="1">
    <source>
        <dbReference type="ARBA" id="ARBA00011028"/>
    </source>
</evidence>
<dbReference type="InterPro" id="IPR050492">
    <property type="entry name" value="Bact_metal-bind_prot9"/>
</dbReference>
<dbReference type="Pfam" id="PF01297">
    <property type="entry name" value="ZnuA"/>
    <property type="match status" value="1"/>
</dbReference>
<keyword evidence="3" id="KW-0732">Signal</keyword>
<feature type="region of interest" description="Disordered" evidence="5">
    <location>
        <begin position="128"/>
        <end position="156"/>
    </location>
</feature>
<gene>
    <name evidence="6" type="ORF">ENV52_03920</name>
</gene>
<dbReference type="InterPro" id="IPR006127">
    <property type="entry name" value="ZnuA-like"/>
</dbReference>
<dbReference type="AlphaFoldDB" id="A0A7V6A267"/>
<dbReference type="PRINTS" id="PR00690">
    <property type="entry name" value="ADHESNFAMILY"/>
</dbReference>
<evidence type="ECO:0000256" key="4">
    <source>
        <dbReference type="RuleBase" id="RU003512"/>
    </source>
</evidence>
<dbReference type="Gene3D" id="3.40.50.1980">
    <property type="entry name" value="Nitrogenase molybdenum iron protein domain"/>
    <property type="match status" value="2"/>
</dbReference>
<dbReference type="SUPFAM" id="SSF53807">
    <property type="entry name" value="Helical backbone' metal receptor"/>
    <property type="match status" value="1"/>
</dbReference>
<dbReference type="GO" id="GO:0046872">
    <property type="term" value="F:metal ion binding"/>
    <property type="evidence" value="ECO:0007669"/>
    <property type="project" value="InterPro"/>
</dbReference>
<dbReference type="PRINTS" id="PR00691">
    <property type="entry name" value="ADHESINB"/>
</dbReference>